<dbReference type="PROSITE" id="PS01063">
    <property type="entry name" value="SIGMA70_ECF"/>
    <property type="match status" value="1"/>
</dbReference>
<accession>A0ABS9W6W5</accession>
<feature type="domain" description="RNA polymerase sigma-70 region 2" evidence="8">
    <location>
        <begin position="15"/>
        <end position="82"/>
    </location>
</feature>
<dbReference type="PANTHER" id="PTHR43133:SF62">
    <property type="entry name" value="RNA POLYMERASE SIGMA FACTOR SIGZ"/>
    <property type="match status" value="1"/>
</dbReference>
<dbReference type="InterPro" id="IPR039425">
    <property type="entry name" value="RNA_pol_sigma-70-like"/>
</dbReference>
<protein>
    <recommendedName>
        <fullName evidence="6">RNA polymerase sigma factor</fullName>
    </recommendedName>
</protein>
<evidence type="ECO:0000256" key="5">
    <source>
        <dbReference type="ARBA" id="ARBA00023163"/>
    </source>
</evidence>
<dbReference type="NCBIfam" id="TIGR02937">
    <property type="entry name" value="sigma70-ECF"/>
    <property type="match status" value="1"/>
</dbReference>
<dbReference type="SUPFAM" id="SSF88659">
    <property type="entry name" value="Sigma3 and sigma4 domains of RNA polymerase sigma factors"/>
    <property type="match status" value="1"/>
</dbReference>
<evidence type="ECO:0000256" key="7">
    <source>
        <dbReference type="SAM" id="MobiDB-lite"/>
    </source>
</evidence>
<comment type="similarity">
    <text evidence="1 6">Belongs to the sigma-70 factor family. ECF subfamily.</text>
</comment>
<dbReference type="Pfam" id="PF08281">
    <property type="entry name" value="Sigma70_r4_2"/>
    <property type="match status" value="1"/>
</dbReference>
<gene>
    <name evidence="10" type="ORF">MON41_15025</name>
</gene>
<evidence type="ECO:0000256" key="2">
    <source>
        <dbReference type="ARBA" id="ARBA00023015"/>
    </source>
</evidence>
<keyword evidence="2 6" id="KW-0805">Transcription regulation</keyword>
<keyword evidence="3 6" id="KW-0731">Sigma factor</keyword>
<proteinExistence type="inferred from homology"/>
<keyword evidence="11" id="KW-1185">Reference proteome</keyword>
<evidence type="ECO:0000256" key="4">
    <source>
        <dbReference type="ARBA" id="ARBA00023125"/>
    </source>
</evidence>
<dbReference type="InterPro" id="IPR013324">
    <property type="entry name" value="RNA_pol_sigma_r3/r4-like"/>
</dbReference>
<evidence type="ECO:0000259" key="9">
    <source>
        <dbReference type="Pfam" id="PF08281"/>
    </source>
</evidence>
<dbReference type="SUPFAM" id="SSF88946">
    <property type="entry name" value="Sigma2 domain of RNA polymerase sigma factors"/>
    <property type="match status" value="1"/>
</dbReference>
<dbReference type="InterPro" id="IPR036388">
    <property type="entry name" value="WH-like_DNA-bd_sf"/>
</dbReference>
<dbReference type="InterPro" id="IPR013249">
    <property type="entry name" value="RNA_pol_sigma70_r4_t2"/>
</dbReference>
<evidence type="ECO:0000256" key="3">
    <source>
        <dbReference type="ARBA" id="ARBA00023082"/>
    </source>
</evidence>
<keyword evidence="5 6" id="KW-0804">Transcription</keyword>
<reference evidence="10 11" key="1">
    <citation type="submission" date="2022-03" db="EMBL/GenBank/DDBJ databases">
        <title>Complete genome analysis of Roseomonas KG 17.1 : a prolific producer of plant growth promoters.</title>
        <authorList>
            <person name="Saadouli I."/>
            <person name="Najjari A."/>
            <person name="Mosbah A."/>
            <person name="Ouzari H.I."/>
        </authorList>
    </citation>
    <scope>NUCLEOTIDE SEQUENCE [LARGE SCALE GENOMIC DNA]</scope>
    <source>
        <strain evidence="10 11">KG17-1</strain>
    </source>
</reference>
<evidence type="ECO:0000256" key="1">
    <source>
        <dbReference type="ARBA" id="ARBA00010641"/>
    </source>
</evidence>
<evidence type="ECO:0000313" key="11">
    <source>
        <dbReference type="Proteomes" id="UP001201985"/>
    </source>
</evidence>
<name>A0ABS9W6W5_9PROT</name>
<dbReference type="RefSeq" id="WP_241793270.1">
    <property type="nucleotide sequence ID" value="NZ_JALBUU010000028.1"/>
</dbReference>
<dbReference type="InterPro" id="IPR000838">
    <property type="entry name" value="RNA_pol_sigma70_ECF_CS"/>
</dbReference>
<dbReference type="InterPro" id="IPR007627">
    <property type="entry name" value="RNA_pol_sigma70_r2"/>
</dbReference>
<dbReference type="InterPro" id="IPR014284">
    <property type="entry name" value="RNA_pol_sigma-70_dom"/>
</dbReference>
<dbReference type="InterPro" id="IPR013325">
    <property type="entry name" value="RNA_pol_sigma_r2"/>
</dbReference>
<evidence type="ECO:0000313" key="10">
    <source>
        <dbReference type="EMBL" id="MCI0755032.1"/>
    </source>
</evidence>
<dbReference type="Gene3D" id="1.10.1740.10">
    <property type="match status" value="1"/>
</dbReference>
<dbReference type="PANTHER" id="PTHR43133">
    <property type="entry name" value="RNA POLYMERASE ECF-TYPE SIGMA FACTO"/>
    <property type="match status" value="1"/>
</dbReference>
<dbReference type="Proteomes" id="UP001201985">
    <property type="component" value="Unassembled WGS sequence"/>
</dbReference>
<sequence length="175" mass="19761">MAVGRSQDRTAFAALFSYFGPRLKTYFRRLGMVDEEAEELAQEAMILVWRKAALFDPGKAAASTWIYAIARNLRLDALRCRSFSRDETSASERPVTQDSAPSAEEQFASSAQQEQLRKALHLLPREQAQVVQMCYFGDRSHTEIARELSIPLGTVKGRLRLVLGRLRRALEKGGR</sequence>
<dbReference type="Pfam" id="PF04542">
    <property type="entry name" value="Sigma70_r2"/>
    <property type="match status" value="1"/>
</dbReference>
<dbReference type="EMBL" id="JALBUU010000028">
    <property type="protein sequence ID" value="MCI0755032.1"/>
    <property type="molecule type" value="Genomic_DNA"/>
</dbReference>
<evidence type="ECO:0000256" key="6">
    <source>
        <dbReference type="RuleBase" id="RU000716"/>
    </source>
</evidence>
<comment type="caution">
    <text evidence="10">The sequence shown here is derived from an EMBL/GenBank/DDBJ whole genome shotgun (WGS) entry which is preliminary data.</text>
</comment>
<feature type="domain" description="RNA polymerase sigma factor 70 region 4 type 2" evidence="9">
    <location>
        <begin position="114"/>
        <end position="163"/>
    </location>
</feature>
<evidence type="ECO:0000259" key="8">
    <source>
        <dbReference type="Pfam" id="PF04542"/>
    </source>
</evidence>
<feature type="region of interest" description="Disordered" evidence="7">
    <location>
        <begin position="88"/>
        <end position="107"/>
    </location>
</feature>
<dbReference type="Gene3D" id="1.10.10.10">
    <property type="entry name" value="Winged helix-like DNA-binding domain superfamily/Winged helix DNA-binding domain"/>
    <property type="match status" value="1"/>
</dbReference>
<keyword evidence="4 6" id="KW-0238">DNA-binding</keyword>
<organism evidence="10 11">
    <name type="scientific">Teichococcus vastitatis</name>
    <dbReference type="NCBI Taxonomy" id="2307076"/>
    <lineage>
        <taxon>Bacteria</taxon>
        <taxon>Pseudomonadati</taxon>
        <taxon>Pseudomonadota</taxon>
        <taxon>Alphaproteobacteria</taxon>
        <taxon>Acetobacterales</taxon>
        <taxon>Roseomonadaceae</taxon>
        <taxon>Roseomonas</taxon>
    </lineage>
</organism>